<dbReference type="GO" id="GO:0016740">
    <property type="term" value="F:transferase activity"/>
    <property type="evidence" value="ECO:0007669"/>
    <property type="project" value="UniProtKB-KW"/>
</dbReference>
<organism evidence="10 11">
    <name type="scientific">Sphingomonas sabuli</name>
    <dbReference type="NCBI Taxonomy" id="2764186"/>
    <lineage>
        <taxon>Bacteria</taxon>
        <taxon>Pseudomonadati</taxon>
        <taxon>Pseudomonadota</taxon>
        <taxon>Alphaproteobacteria</taxon>
        <taxon>Sphingomonadales</taxon>
        <taxon>Sphingomonadaceae</taxon>
        <taxon>Sphingomonas</taxon>
    </lineage>
</organism>
<proteinExistence type="inferred from homology"/>
<feature type="signal peptide" evidence="8">
    <location>
        <begin position="1"/>
        <end position="26"/>
    </location>
</feature>
<dbReference type="PROSITE" id="PS52029">
    <property type="entry name" value="LD_TPASE"/>
    <property type="match status" value="1"/>
</dbReference>
<name>A0A7G9L268_9SPHN</name>
<evidence type="ECO:0000256" key="3">
    <source>
        <dbReference type="ARBA" id="ARBA00022679"/>
    </source>
</evidence>
<dbReference type="InterPro" id="IPR038063">
    <property type="entry name" value="Transpep_catalytic_dom"/>
</dbReference>
<evidence type="ECO:0000256" key="6">
    <source>
        <dbReference type="ARBA" id="ARBA00023316"/>
    </source>
</evidence>
<evidence type="ECO:0000256" key="7">
    <source>
        <dbReference type="PROSITE-ProRule" id="PRU01373"/>
    </source>
</evidence>
<dbReference type="CDD" id="cd16913">
    <property type="entry name" value="YkuD_like"/>
    <property type="match status" value="1"/>
</dbReference>
<accession>A0A7G9L268</accession>
<evidence type="ECO:0000256" key="8">
    <source>
        <dbReference type="SAM" id="SignalP"/>
    </source>
</evidence>
<dbReference type="SUPFAM" id="SSF141523">
    <property type="entry name" value="L,D-transpeptidase catalytic domain-like"/>
    <property type="match status" value="1"/>
</dbReference>
<reference evidence="10 11" key="1">
    <citation type="submission" date="2020-08" db="EMBL/GenBank/DDBJ databases">
        <title>Sphingomonas sp. sand1-3 16S ribosomal RNA gene Genome sequencing and assembly.</title>
        <authorList>
            <person name="Kang M."/>
        </authorList>
    </citation>
    <scope>NUCLEOTIDE SEQUENCE [LARGE SCALE GENOMIC DNA]</scope>
    <source>
        <strain evidence="11">sand1-3</strain>
    </source>
</reference>
<keyword evidence="5 7" id="KW-0573">Peptidoglycan synthesis</keyword>
<dbReference type="Pfam" id="PF20142">
    <property type="entry name" value="Scaffold"/>
    <property type="match status" value="1"/>
</dbReference>
<dbReference type="PANTHER" id="PTHR41533">
    <property type="entry name" value="L,D-TRANSPEPTIDASE HI_1667-RELATED"/>
    <property type="match status" value="1"/>
</dbReference>
<dbReference type="UniPathway" id="UPA00219"/>
<dbReference type="AlphaFoldDB" id="A0A7G9L268"/>
<evidence type="ECO:0000313" key="11">
    <source>
        <dbReference type="Proteomes" id="UP000515861"/>
    </source>
</evidence>
<dbReference type="GO" id="GO:0009252">
    <property type="term" value="P:peptidoglycan biosynthetic process"/>
    <property type="evidence" value="ECO:0007669"/>
    <property type="project" value="UniProtKB-UniPathway"/>
</dbReference>
<feature type="domain" description="L,D-TPase catalytic" evidence="9">
    <location>
        <begin position="203"/>
        <end position="381"/>
    </location>
</feature>
<dbReference type="EMBL" id="CP060697">
    <property type="protein sequence ID" value="QNM82717.1"/>
    <property type="molecule type" value="Genomic_DNA"/>
</dbReference>
<feature type="chain" id="PRO_5028939668" evidence="8">
    <location>
        <begin position="27"/>
        <end position="439"/>
    </location>
</feature>
<feature type="active site" description="Nucleophile" evidence="7">
    <location>
        <position position="360"/>
    </location>
</feature>
<evidence type="ECO:0000256" key="5">
    <source>
        <dbReference type="ARBA" id="ARBA00022984"/>
    </source>
</evidence>
<dbReference type="InterPro" id="IPR045380">
    <property type="entry name" value="LD_TPept_scaffold_dom"/>
</dbReference>
<keyword evidence="8" id="KW-0732">Signal</keyword>
<evidence type="ECO:0000256" key="4">
    <source>
        <dbReference type="ARBA" id="ARBA00022960"/>
    </source>
</evidence>
<dbReference type="Proteomes" id="UP000515861">
    <property type="component" value="Chromosome"/>
</dbReference>
<dbReference type="KEGG" id="ssau:H8M03_12105"/>
<keyword evidence="11" id="KW-1185">Reference proteome</keyword>
<dbReference type="PANTHER" id="PTHR41533:SF2">
    <property type="entry name" value="BLR7131 PROTEIN"/>
    <property type="match status" value="1"/>
</dbReference>
<keyword evidence="3" id="KW-0808">Transferase</keyword>
<keyword evidence="6 7" id="KW-0961">Cell wall biogenesis/degradation</keyword>
<sequence>MRHLYRLAGAVALAAAPVCLATPAAAAVEAGARNDGVNTFYAARSNKPLWFTDAGQPSEAANALLRLLSTASLDGLDASKYDLPGLQDGIQRAWGGDKKAVHKADEKLSRAFTTYARDLRSNPGEGLQYLDPSLRTGPQSDLTFLTNASRAQSLKAFVSDMVWMNPVYPKLRQALASGSYGDKNAVLRVNLQRARVLPAGDPRYIVVNAAEQRLYMYENGHVRDTMRVVVGQSKDDRKTPVIAGALRYASLNPYWNVPPDLVWDDVGIYVEKYGVSWMRERGFEVLSDWTDNAVPIDPETVDWAAVKAGTTQIRVRQNPGPRNVLGKVKYTFSNPFGVYLHDTSAKQLLSHDTRTYSGGCIRLEDAGRLGAWLFGRELQATSDAPDIKVQMDKPIPVYVTYMTAVPDGTSVTFHNDVYDWDSRRLAELGETGTGQSSGR</sequence>
<protein>
    <submittedName>
        <fullName evidence="10">L,D-transpeptidase family protein</fullName>
    </submittedName>
</protein>
<evidence type="ECO:0000313" key="10">
    <source>
        <dbReference type="EMBL" id="QNM82717.1"/>
    </source>
</evidence>
<dbReference type="InterPro" id="IPR052905">
    <property type="entry name" value="LD-transpeptidase_YkuD-like"/>
</dbReference>
<evidence type="ECO:0000256" key="2">
    <source>
        <dbReference type="ARBA" id="ARBA00005992"/>
    </source>
</evidence>
<dbReference type="GO" id="GO:0008360">
    <property type="term" value="P:regulation of cell shape"/>
    <property type="evidence" value="ECO:0007669"/>
    <property type="project" value="UniProtKB-UniRule"/>
</dbReference>
<dbReference type="Pfam" id="PF03734">
    <property type="entry name" value="YkuD"/>
    <property type="match status" value="1"/>
</dbReference>
<dbReference type="RefSeq" id="WP_187479672.1">
    <property type="nucleotide sequence ID" value="NZ_CP060697.1"/>
</dbReference>
<dbReference type="GO" id="GO:0071555">
    <property type="term" value="P:cell wall organization"/>
    <property type="evidence" value="ECO:0007669"/>
    <property type="project" value="UniProtKB-UniRule"/>
</dbReference>
<dbReference type="Gene3D" id="2.40.440.10">
    <property type="entry name" value="L,D-transpeptidase catalytic domain-like"/>
    <property type="match status" value="1"/>
</dbReference>
<gene>
    <name evidence="10" type="ORF">H8M03_12105</name>
</gene>
<evidence type="ECO:0000256" key="1">
    <source>
        <dbReference type="ARBA" id="ARBA00004752"/>
    </source>
</evidence>
<dbReference type="GO" id="GO:0004180">
    <property type="term" value="F:carboxypeptidase activity"/>
    <property type="evidence" value="ECO:0007669"/>
    <property type="project" value="UniProtKB-ARBA"/>
</dbReference>
<keyword evidence="4 7" id="KW-0133">Cell shape</keyword>
<comment type="similarity">
    <text evidence="2">Belongs to the YkuD family.</text>
</comment>
<feature type="active site" description="Proton donor/acceptor" evidence="7">
    <location>
        <position position="341"/>
    </location>
</feature>
<evidence type="ECO:0000259" key="9">
    <source>
        <dbReference type="PROSITE" id="PS52029"/>
    </source>
</evidence>
<dbReference type="InterPro" id="IPR005490">
    <property type="entry name" value="LD_TPept_cat_dom"/>
</dbReference>
<comment type="pathway">
    <text evidence="1 7">Cell wall biogenesis; peptidoglycan biosynthesis.</text>
</comment>